<evidence type="ECO:0000313" key="1">
    <source>
        <dbReference type="EMBL" id="WAL59421.1"/>
    </source>
</evidence>
<dbReference type="KEGG" id="tsin:OXH18_19935"/>
<dbReference type="InterPro" id="IPR036249">
    <property type="entry name" value="Thioredoxin-like_sf"/>
</dbReference>
<gene>
    <name evidence="1" type="ORF">OXH18_19935</name>
</gene>
<name>A0A9E8ZAT0_9CYAN</name>
<protein>
    <submittedName>
        <fullName evidence="1">DUF1636 domain-containing protein</fullName>
    </submittedName>
</protein>
<dbReference type="SUPFAM" id="SSF52833">
    <property type="entry name" value="Thioredoxin-like"/>
    <property type="match status" value="1"/>
</dbReference>
<dbReference type="Gene3D" id="3.40.30.10">
    <property type="entry name" value="Glutaredoxin"/>
    <property type="match status" value="1"/>
</dbReference>
<dbReference type="Proteomes" id="UP001163152">
    <property type="component" value="Chromosome"/>
</dbReference>
<keyword evidence="2" id="KW-1185">Reference proteome</keyword>
<dbReference type="InterPro" id="IPR012863">
    <property type="entry name" value="DUF1636"/>
</dbReference>
<dbReference type="AlphaFoldDB" id="A0A9E8ZAT0"/>
<sequence length="136" mass="14968">MTQHTLFVCTLCRSSKDNSTANAGGQDLFDRLQQELKTQNLETADGNVMRLQPVRCMGSCSRSCMVAFAAANKLTFILSNLSPGRSVADLLQFSQQYLFHPTGHVPYKERPALIRNNLLVVLPPSPVEISALSQSN</sequence>
<reference evidence="1" key="1">
    <citation type="submission" date="2022-12" db="EMBL/GenBank/DDBJ databases">
        <title>Polyphasic identification of a Novel Hot-Spring Cyanobacterium Ocullathermofonsia sinensis gen nov. sp. nov. and Genomic Insights on its Adaptations to the Thermal Habitat.</title>
        <authorList>
            <person name="Daroch M."/>
            <person name="Tang J."/>
            <person name="Jiang Y."/>
        </authorList>
    </citation>
    <scope>NUCLEOTIDE SEQUENCE</scope>
    <source>
        <strain evidence="1">PKUAC-SCTA174</strain>
    </source>
</reference>
<dbReference type="RefSeq" id="WP_268609216.1">
    <property type="nucleotide sequence ID" value="NZ_CP113797.1"/>
</dbReference>
<dbReference type="EMBL" id="CP113797">
    <property type="protein sequence ID" value="WAL59421.1"/>
    <property type="molecule type" value="Genomic_DNA"/>
</dbReference>
<dbReference type="Pfam" id="PF07845">
    <property type="entry name" value="DUF1636"/>
    <property type="match status" value="1"/>
</dbReference>
<proteinExistence type="predicted"/>
<evidence type="ECO:0000313" key="2">
    <source>
        <dbReference type="Proteomes" id="UP001163152"/>
    </source>
</evidence>
<accession>A0A9E8ZAT0</accession>
<organism evidence="1 2">
    <name type="scientific">Thermocoleostomius sinensis A174</name>
    <dbReference type="NCBI Taxonomy" id="2016057"/>
    <lineage>
        <taxon>Bacteria</taxon>
        <taxon>Bacillati</taxon>
        <taxon>Cyanobacteriota</taxon>
        <taxon>Cyanophyceae</taxon>
        <taxon>Oculatellales</taxon>
        <taxon>Oculatellaceae</taxon>
        <taxon>Thermocoleostomius</taxon>
    </lineage>
</organism>
<dbReference type="CDD" id="cd02980">
    <property type="entry name" value="TRX_Fd_family"/>
    <property type="match status" value="1"/>
</dbReference>